<accession>A0A0H5DQK2</accession>
<dbReference type="OrthoDB" id="282803at2"/>
<reference evidence="3" key="1">
    <citation type="submission" date="2015-06" db="EMBL/GenBank/DDBJ databases">
        <authorList>
            <person name="Bertelli C."/>
        </authorList>
    </citation>
    <scope>NUCLEOTIDE SEQUENCE [LARGE SCALE GENOMIC DNA]</scope>
    <source>
        <strain evidence="3">CRIB-30</strain>
    </source>
</reference>
<dbReference type="Pfam" id="PF09527">
    <property type="entry name" value="ATPase_gene1"/>
    <property type="match status" value="1"/>
</dbReference>
<evidence type="ECO:0000256" key="1">
    <source>
        <dbReference type="SAM" id="Phobius"/>
    </source>
</evidence>
<gene>
    <name evidence="2" type="ORF">ELAC_1608</name>
</gene>
<feature type="transmembrane region" description="Helical" evidence="1">
    <location>
        <begin position="52"/>
        <end position="70"/>
    </location>
</feature>
<evidence type="ECO:0000313" key="2">
    <source>
        <dbReference type="EMBL" id="CRX38936.1"/>
    </source>
</evidence>
<feature type="transmembrane region" description="Helical" evidence="1">
    <location>
        <begin position="20"/>
        <end position="40"/>
    </location>
</feature>
<evidence type="ECO:0000313" key="3">
    <source>
        <dbReference type="Proteomes" id="UP000220251"/>
    </source>
</evidence>
<proteinExistence type="predicted"/>
<sequence>MAFFRKGTDQGENEVSARFAAFVTIPFVLAVPPICGLLLGKFLDNLLGTKPYLMLSLLALGFVAAFREFYRLVKKFGDKE</sequence>
<keyword evidence="1" id="KW-0472">Membrane</keyword>
<protein>
    <submittedName>
        <fullName evidence="2">Conserved putative membrane protein</fullName>
    </submittedName>
</protein>
<dbReference type="EMBL" id="CWGJ01000025">
    <property type="protein sequence ID" value="CRX38936.1"/>
    <property type="molecule type" value="Genomic_DNA"/>
</dbReference>
<dbReference type="InterPro" id="IPR032820">
    <property type="entry name" value="ATPase_put"/>
</dbReference>
<dbReference type="AlphaFoldDB" id="A0A0H5DQK2"/>
<keyword evidence="1" id="KW-0812">Transmembrane</keyword>
<keyword evidence="3" id="KW-1185">Reference proteome</keyword>
<dbReference type="Proteomes" id="UP000220251">
    <property type="component" value="Unassembled WGS sequence"/>
</dbReference>
<keyword evidence="1" id="KW-1133">Transmembrane helix</keyword>
<organism evidence="2 3">
    <name type="scientific">Estrella lausannensis</name>
    <dbReference type="NCBI Taxonomy" id="483423"/>
    <lineage>
        <taxon>Bacteria</taxon>
        <taxon>Pseudomonadati</taxon>
        <taxon>Chlamydiota</taxon>
        <taxon>Chlamydiia</taxon>
        <taxon>Parachlamydiales</taxon>
        <taxon>Candidatus Criblamydiaceae</taxon>
        <taxon>Estrella</taxon>
    </lineage>
</organism>
<dbReference type="RefSeq" id="WP_098038798.1">
    <property type="nucleotide sequence ID" value="NZ_CWGJ01000025.1"/>
</dbReference>
<name>A0A0H5DQK2_9BACT</name>